<name>A0A6J7CU94_9ZZZZ</name>
<evidence type="ECO:0000256" key="1">
    <source>
        <dbReference type="ARBA" id="ARBA00022617"/>
    </source>
</evidence>
<dbReference type="EMBL" id="CAFBLU010000002">
    <property type="protein sequence ID" value="CAB4860465.1"/>
    <property type="molecule type" value="Genomic_DNA"/>
</dbReference>
<dbReference type="SUPFAM" id="SSF46626">
    <property type="entry name" value="Cytochrome c"/>
    <property type="match status" value="1"/>
</dbReference>
<evidence type="ECO:0000256" key="4">
    <source>
        <dbReference type="SAM" id="Phobius"/>
    </source>
</evidence>
<dbReference type="InterPro" id="IPR036909">
    <property type="entry name" value="Cyt_c-like_dom_sf"/>
</dbReference>
<keyword evidence="4" id="KW-0812">Transmembrane</keyword>
<dbReference type="GO" id="GO:0009055">
    <property type="term" value="F:electron transfer activity"/>
    <property type="evidence" value="ECO:0007669"/>
    <property type="project" value="InterPro"/>
</dbReference>
<keyword evidence="2" id="KW-0479">Metal-binding</keyword>
<dbReference type="GO" id="GO:0046872">
    <property type="term" value="F:metal ion binding"/>
    <property type="evidence" value="ECO:0007669"/>
    <property type="project" value="UniProtKB-KW"/>
</dbReference>
<sequence>MIAIYSFAALWIAIAVGILLVALLKDRSPRTGPTRPATRKRMLIGFGFAYVVIGLAVPAFSIADSHNSDIVRAEGIKLTANEKKGQALFAELCGSCHRLASANADGRVGPSLDVQLMPQPAADAAAARKNYQGRADYVYTTIINGLQRGNGNMPALITQGQQAKDIAAFVAATAGYANP</sequence>
<dbReference type="PROSITE" id="PS51007">
    <property type="entry name" value="CYTC"/>
    <property type="match status" value="1"/>
</dbReference>
<keyword evidence="3" id="KW-0408">Iron</keyword>
<proteinExistence type="predicted"/>
<evidence type="ECO:0000259" key="5">
    <source>
        <dbReference type="PROSITE" id="PS51007"/>
    </source>
</evidence>
<keyword evidence="4" id="KW-1133">Transmembrane helix</keyword>
<accession>A0A6J7CU94</accession>
<keyword evidence="1" id="KW-0349">Heme</keyword>
<keyword evidence="4" id="KW-0472">Membrane</keyword>
<reference evidence="6" key="1">
    <citation type="submission" date="2020-05" db="EMBL/GenBank/DDBJ databases">
        <authorList>
            <person name="Chiriac C."/>
            <person name="Salcher M."/>
            <person name="Ghai R."/>
            <person name="Kavagutti S V."/>
        </authorList>
    </citation>
    <scope>NUCLEOTIDE SEQUENCE</scope>
</reference>
<gene>
    <name evidence="6" type="ORF">UFOPK3444_00139</name>
</gene>
<feature type="domain" description="Cytochrome c" evidence="5">
    <location>
        <begin position="80"/>
        <end position="174"/>
    </location>
</feature>
<dbReference type="Gene3D" id="1.10.760.10">
    <property type="entry name" value="Cytochrome c-like domain"/>
    <property type="match status" value="1"/>
</dbReference>
<dbReference type="Pfam" id="PF13442">
    <property type="entry name" value="Cytochrome_CBB3"/>
    <property type="match status" value="1"/>
</dbReference>
<evidence type="ECO:0000256" key="3">
    <source>
        <dbReference type="ARBA" id="ARBA00023004"/>
    </source>
</evidence>
<dbReference type="GO" id="GO:0020037">
    <property type="term" value="F:heme binding"/>
    <property type="evidence" value="ECO:0007669"/>
    <property type="project" value="InterPro"/>
</dbReference>
<feature type="transmembrane region" description="Helical" evidence="4">
    <location>
        <begin position="6"/>
        <end position="24"/>
    </location>
</feature>
<dbReference type="AlphaFoldDB" id="A0A6J7CU94"/>
<organism evidence="6">
    <name type="scientific">freshwater metagenome</name>
    <dbReference type="NCBI Taxonomy" id="449393"/>
    <lineage>
        <taxon>unclassified sequences</taxon>
        <taxon>metagenomes</taxon>
        <taxon>ecological metagenomes</taxon>
    </lineage>
</organism>
<feature type="transmembrane region" description="Helical" evidence="4">
    <location>
        <begin position="44"/>
        <end position="63"/>
    </location>
</feature>
<protein>
    <submittedName>
        <fullName evidence="6">Unannotated protein</fullName>
    </submittedName>
</protein>
<dbReference type="InterPro" id="IPR009056">
    <property type="entry name" value="Cyt_c-like_dom"/>
</dbReference>
<evidence type="ECO:0000313" key="6">
    <source>
        <dbReference type="EMBL" id="CAB4860465.1"/>
    </source>
</evidence>
<evidence type="ECO:0000256" key="2">
    <source>
        <dbReference type="ARBA" id="ARBA00022723"/>
    </source>
</evidence>